<comment type="similarity">
    <text evidence="9">Belongs to the ABC transporter superfamily. Lipid exporter (TC 3.A.1.106) family.</text>
</comment>
<evidence type="ECO:0000256" key="5">
    <source>
        <dbReference type="ARBA" id="ARBA00022840"/>
    </source>
</evidence>
<keyword evidence="4" id="KW-0547">Nucleotide-binding</keyword>
<evidence type="ECO:0000259" key="14">
    <source>
        <dbReference type="PROSITE" id="PS50929"/>
    </source>
</evidence>
<keyword evidence="2" id="KW-0813">Transport</keyword>
<dbReference type="GO" id="GO:0016887">
    <property type="term" value="F:ATP hydrolysis activity"/>
    <property type="evidence" value="ECO:0007669"/>
    <property type="project" value="InterPro"/>
</dbReference>
<keyword evidence="7 12" id="KW-0472">Membrane</keyword>
<feature type="transmembrane region" description="Helical" evidence="12">
    <location>
        <begin position="333"/>
        <end position="361"/>
    </location>
</feature>
<protein>
    <recommendedName>
        <fullName evidence="10">Fatty acid ABC transporter ATP-binding/permease protein</fullName>
    </recommendedName>
</protein>
<dbReference type="EMBL" id="MLYP01000005">
    <property type="protein sequence ID" value="OIK01010.1"/>
    <property type="molecule type" value="Genomic_DNA"/>
</dbReference>
<evidence type="ECO:0000256" key="3">
    <source>
        <dbReference type="ARBA" id="ARBA00022692"/>
    </source>
</evidence>
<dbReference type="CDD" id="cd03249">
    <property type="entry name" value="ABC_MTABC3_MDL1_MDL2"/>
    <property type="match status" value="1"/>
</dbReference>
<dbReference type="GO" id="GO:0005886">
    <property type="term" value="C:plasma membrane"/>
    <property type="evidence" value="ECO:0007669"/>
    <property type="project" value="UniProtKB-SubCell"/>
</dbReference>
<accession>A0A1S2Q4F0</accession>
<feature type="domain" description="ABC transporter" evidence="13">
    <location>
        <begin position="524"/>
        <end position="758"/>
    </location>
</feature>
<dbReference type="SMART" id="SM00382">
    <property type="entry name" value="AAA"/>
    <property type="match status" value="1"/>
</dbReference>
<dbReference type="Proteomes" id="UP000179935">
    <property type="component" value="Unassembled WGS sequence"/>
</dbReference>
<comment type="subcellular location">
    <subcellularLocation>
        <location evidence="1">Cell membrane</location>
        <topology evidence="1">Multi-pass membrane protein</topology>
    </subcellularLocation>
</comment>
<dbReference type="PANTHER" id="PTHR43394">
    <property type="entry name" value="ATP-DEPENDENT PERMEASE MDL1, MITOCHONDRIAL"/>
    <property type="match status" value="1"/>
</dbReference>
<dbReference type="FunFam" id="3.40.50.300:FF:000287">
    <property type="entry name" value="Multidrug ABC transporter ATP-binding protein"/>
    <property type="match status" value="1"/>
</dbReference>
<feature type="transmembrane region" description="Helical" evidence="12">
    <location>
        <begin position="146"/>
        <end position="165"/>
    </location>
</feature>
<feature type="transmembrane region" description="Helical" evidence="12">
    <location>
        <begin position="245"/>
        <end position="265"/>
    </location>
</feature>
<dbReference type="PROSITE" id="PS00211">
    <property type="entry name" value="ABC_TRANSPORTER_1"/>
    <property type="match status" value="1"/>
</dbReference>
<keyword evidence="5" id="KW-0067">ATP-binding</keyword>
<evidence type="ECO:0000256" key="8">
    <source>
        <dbReference type="ARBA" id="ARBA00055053"/>
    </source>
</evidence>
<evidence type="ECO:0000259" key="13">
    <source>
        <dbReference type="PROSITE" id="PS50893"/>
    </source>
</evidence>
<evidence type="ECO:0000256" key="2">
    <source>
        <dbReference type="ARBA" id="ARBA00022448"/>
    </source>
</evidence>
<dbReference type="AlphaFoldDB" id="A0A1S2Q4F0"/>
<dbReference type="Gene3D" id="1.20.1560.10">
    <property type="entry name" value="ABC transporter type 1, transmembrane domain"/>
    <property type="match status" value="1"/>
</dbReference>
<reference evidence="15 16" key="1">
    <citation type="submission" date="2016-10" db="EMBL/GenBank/DDBJ databases">
        <title>Genome sequence of Streptomyces sp. MUSC 93.</title>
        <authorList>
            <person name="Lee L.-H."/>
            <person name="Ser H.-L."/>
            <person name="Law J.W.-F."/>
        </authorList>
    </citation>
    <scope>NUCLEOTIDE SEQUENCE [LARGE SCALE GENOMIC DNA]</scope>
    <source>
        <strain evidence="15 16">MUSC 93</strain>
    </source>
</reference>
<keyword evidence="16" id="KW-1185">Reference proteome</keyword>
<dbReference type="STRING" id="1428652.BIV24_01925"/>
<keyword evidence="6 12" id="KW-1133">Transmembrane helix</keyword>
<dbReference type="PANTHER" id="PTHR43394:SF7">
    <property type="entry name" value="ABC TRANSPORTER B FAMILY MEMBER 28"/>
    <property type="match status" value="1"/>
</dbReference>
<evidence type="ECO:0000256" key="11">
    <source>
        <dbReference type="SAM" id="MobiDB-lite"/>
    </source>
</evidence>
<dbReference type="GO" id="GO:0015421">
    <property type="term" value="F:ABC-type oligopeptide transporter activity"/>
    <property type="evidence" value="ECO:0007669"/>
    <property type="project" value="TreeGrafter"/>
</dbReference>
<evidence type="ECO:0000256" key="6">
    <source>
        <dbReference type="ARBA" id="ARBA00022989"/>
    </source>
</evidence>
<evidence type="ECO:0000313" key="15">
    <source>
        <dbReference type="EMBL" id="OIK01010.1"/>
    </source>
</evidence>
<evidence type="ECO:0000256" key="1">
    <source>
        <dbReference type="ARBA" id="ARBA00004651"/>
    </source>
</evidence>
<evidence type="ECO:0000256" key="7">
    <source>
        <dbReference type="ARBA" id="ARBA00023136"/>
    </source>
</evidence>
<dbReference type="Pfam" id="PF00005">
    <property type="entry name" value="ABC_tran"/>
    <property type="match status" value="1"/>
</dbReference>
<dbReference type="Pfam" id="PF00664">
    <property type="entry name" value="ABC_membrane"/>
    <property type="match status" value="1"/>
</dbReference>
<dbReference type="InterPro" id="IPR039421">
    <property type="entry name" value="Type_1_exporter"/>
</dbReference>
<evidence type="ECO:0000256" key="9">
    <source>
        <dbReference type="ARBA" id="ARBA00061644"/>
    </source>
</evidence>
<dbReference type="InterPro" id="IPR017871">
    <property type="entry name" value="ABC_transporter-like_CS"/>
</dbReference>
<dbReference type="SUPFAM" id="SSF52540">
    <property type="entry name" value="P-loop containing nucleoside triphosphate hydrolases"/>
    <property type="match status" value="1"/>
</dbReference>
<dbReference type="GO" id="GO:0005524">
    <property type="term" value="F:ATP binding"/>
    <property type="evidence" value="ECO:0007669"/>
    <property type="project" value="UniProtKB-KW"/>
</dbReference>
<gene>
    <name evidence="15" type="ORF">BIV24_01925</name>
</gene>
<sequence length="766" mass="82142">MTSLVGAAATRRPNRSNVHARSVVPGRQRWDVPAVLRRPKVAEILEGVLRRTPGVREARANPVTGGVLVLHDSALTATDIGELLRNAVDALSKGVAAAIPRPSEAAAPREATSATGGRAGVLRPALTVAGGAAAILTLGRGRLRKAVLALGAVTAATAVVVRRAWRKTLAAQGESLPHEPSEHTLLRIVGPHKGKLCMASALSALCQVTELALSVFLGWIALVLIKGECAPLVSLGVTGACAQLWFLACGAAVACAAAAALSYAATLEWRKLGQAVQHDWRNETYAHVQKLELSHLEGERTSRISGVLTAEISQMGNFFATSANDVVQLATSFLVLVPAFLLLAPQIAWIAFLPMPVVAWLSFHYQDRVAADYAVSSENKAQLHSQLVNTLEASATVKSFCAEEYEAERIDRLSESCRESDHRTDRSTARHSETIRVCTTASMAGTMLLGGLSVLNGTLPFEVFSPLIGLPQQVLLRLTRLSGIVDQYQRTLAAYDRVEHLRSLPVEPDGHDLTLDDRDVKGAIALENVSFSYPGRPPALDDLSLSIAPGQVTGIVGATGAGKTTIAKLLMRFQDAEFGHVLLDGQDIRRLPRRDLRKQVGFVAQDPFLFDGTIAENIRYGSFEADDDSVVRAARMAEAHGFIEALPDAYDTLIGERGAALSGGQKQRIALARAMLKDAPVVILDEATSAVDNETEAAIQRTLRGFAKDRTLVIIAHRLSTIRHSDRIYVMDKGGVVAEQGTHDDLLARDGLYASLWNLQAGEKVA</sequence>
<feature type="region of interest" description="Disordered" evidence="11">
    <location>
        <begin position="1"/>
        <end position="22"/>
    </location>
</feature>
<feature type="domain" description="ABC transmembrane type-1" evidence="14">
    <location>
        <begin position="199"/>
        <end position="490"/>
    </location>
</feature>
<evidence type="ECO:0000256" key="12">
    <source>
        <dbReference type="SAM" id="Phobius"/>
    </source>
</evidence>
<name>A0A1S2Q4F0_9ACTN</name>
<organism evidence="15 16">
    <name type="scientific">Streptomyces colonosanans</name>
    <dbReference type="NCBI Taxonomy" id="1428652"/>
    <lineage>
        <taxon>Bacteria</taxon>
        <taxon>Bacillati</taxon>
        <taxon>Actinomycetota</taxon>
        <taxon>Actinomycetes</taxon>
        <taxon>Kitasatosporales</taxon>
        <taxon>Streptomycetaceae</taxon>
        <taxon>Streptomyces</taxon>
    </lineage>
</organism>
<dbReference type="OrthoDB" id="9806127at2"/>
<dbReference type="InterPro" id="IPR003439">
    <property type="entry name" value="ABC_transporter-like_ATP-bd"/>
</dbReference>
<dbReference type="PROSITE" id="PS50893">
    <property type="entry name" value="ABC_TRANSPORTER_2"/>
    <property type="match status" value="1"/>
</dbReference>
<dbReference type="InterPro" id="IPR027417">
    <property type="entry name" value="P-loop_NTPase"/>
</dbReference>
<comment type="caution">
    <text evidence="15">The sequence shown here is derived from an EMBL/GenBank/DDBJ whole genome shotgun (WGS) entry which is preliminary data.</text>
</comment>
<evidence type="ECO:0000313" key="16">
    <source>
        <dbReference type="Proteomes" id="UP000179935"/>
    </source>
</evidence>
<dbReference type="GO" id="GO:0090374">
    <property type="term" value="P:oligopeptide export from mitochondrion"/>
    <property type="evidence" value="ECO:0007669"/>
    <property type="project" value="TreeGrafter"/>
</dbReference>
<dbReference type="InterPro" id="IPR011527">
    <property type="entry name" value="ABC1_TM_dom"/>
</dbReference>
<comment type="function">
    <text evidence="8">ABC transporter involved in fatty acid import. Transmembrane domains (TMD) form a pore in the membrane and the ATP-binding domain (NBD) is responsible for energy generation.</text>
</comment>
<dbReference type="SUPFAM" id="SSF90123">
    <property type="entry name" value="ABC transporter transmembrane region"/>
    <property type="match status" value="1"/>
</dbReference>
<evidence type="ECO:0000256" key="4">
    <source>
        <dbReference type="ARBA" id="ARBA00022741"/>
    </source>
</evidence>
<dbReference type="PROSITE" id="PS50929">
    <property type="entry name" value="ABC_TM1F"/>
    <property type="match status" value="1"/>
</dbReference>
<proteinExistence type="inferred from homology"/>
<feature type="transmembrane region" description="Helical" evidence="12">
    <location>
        <begin position="196"/>
        <end position="225"/>
    </location>
</feature>
<keyword evidence="3 12" id="KW-0812">Transmembrane</keyword>
<dbReference type="Gene3D" id="3.40.50.300">
    <property type="entry name" value="P-loop containing nucleotide triphosphate hydrolases"/>
    <property type="match status" value="1"/>
</dbReference>
<dbReference type="InterPro" id="IPR036640">
    <property type="entry name" value="ABC1_TM_sf"/>
</dbReference>
<evidence type="ECO:0000256" key="10">
    <source>
        <dbReference type="ARBA" id="ARBA00071747"/>
    </source>
</evidence>
<dbReference type="InterPro" id="IPR003593">
    <property type="entry name" value="AAA+_ATPase"/>
</dbReference>